<dbReference type="RefSeq" id="WP_185257319.1">
    <property type="nucleotide sequence ID" value="NZ_AP023368.1"/>
</dbReference>
<dbReference type="InterPro" id="IPR015231">
    <property type="entry name" value="DUF1934"/>
</dbReference>
<reference evidence="1 2" key="2">
    <citation type="submission" date="2020-08" db="EMBL/GenBank/DDBJ databases">
        <authorList>
            <person name="Ueki A."/>
            <person name="Tonouchi A."/>
        </authorList>
    </citation>
    <scope>NUCLEOTIDE SEQUENCE [LARGE SCALE GENOMIC DNA]</scope>
    <source>
        <strain evidence="1 2">CTTW</strain>
    </source>
</reference>
<reference evidence="1 2" key="1">
    <citation type="submission" date="2020-08" db="EMBL/GenBank/DDBJ databases">
        <title>Draft genome sequencing of an Anaerocolumna strain isolated from anoxic soil subjected to BSD treatment.</title>
        <authorList>
            <person name="Uek A."/>
            <person name="Tonouchi A."/>
        </authorList>
    </citation>
    <scope>NUCLEOTIDE SEQUENCE [LARGE SCALE GENOMIC DNA]</scope>
    <source>
        <strain evidence="1 2">CTTW</strain>
    </source>
</reference>
<evidence type="ECO:0000313" key="1">
    <source>
        <dbReference type="EMBL" id="BCK01788.1"/>
    </source>
</evidence>
<dbReference type="InterPro" id="IPR012674">
    <property type="entry name" value="Calycin"/>
</dbReference>
<dbReference type="AlphaFoldDB" id="A0A7M3SB20"/>
<organism evidence="1 2">
    <name type="scientific">Anaerocolumna chitinilytica</name>
    <dbReference type="NCBI Taxonomy" id="1727145"/>
    <lineage>
        <taxon>Bacteria</taxon>
        <taxon>Bacillati</taxon>
        <taxon>Bacillota</taxon>
        <taxon>Clostridia</taxon>
        <taxon>Lachnospirales</taxon>
        <taxon>Lachnospiraceae</taxon>
        <taxon>Anaerocolumna</taxon>
    </lineage>
</organism>
<evidence type="ECO:0000313" key="2">
    <source>
        <dbReference type="Proteomes" id="UP000515703"/>
    </source>
</evidence>
<dbReference type="Proteomes" id="UP000515703">
    <property type="component" value="Chromosome"/>
</dbReference>
<proteinExistence type="predicted"/>
<sequence length="141" mass="16232">MKKDVLVSISGLQYEIDKDEPIEVISIGQYYNKNGKHYICYEEILEDMEGITSCTVKAANEQIDIIKRGSNNVHMVFETGKKNSTFYNTPYGDLQIGIYTTKIQLEEEEDKLSLLIHYSLDINYSFVADCQIQMKITSKKQ</sequence>
<dbReference type="Gene3D" id="2.40.128.20">
    <property type="match status" value="1"/>
</dbReference>
<dbReference type="EMBL" id="AP023368">
    <property type="protein sequence ID" value="BCK01788.1"/>
    <property type="molecule type" value="Genomic_DNA"/>
</dbReference>
<dbReference type="KEGG" id="acht:bsdcttw_48280"/>
<protein>
    <recommendedName>
        <fullName evidence="3">DUF1934 domain-containing protein</fullName>
    </recommendedName>
</protein>
<evidence type="ECO:0008006" key="3">
    <source>
        <dbReference type="Google" id="ProtNLM"/>
    </source>
</evidence>
<accession>A0A7M3SB20</accession>
<gene>
    <name evidence="1" type="ORF">bsdcttw_48280</name>
</gene>
<keyword evidence="2" id="KW-1185">Reference proteome</keyword>
<dbReference type="SUPFAM" id="SSF50814">
    <property type="entry name" value="Lipocalins"/>
    <property type="match status" value="1"/>
</dbReference>
<dbReference type="Pfam" id="PF09148">
    <property type="entry name" value="DUF1934"/>
    <property type="match status" value="1"/>
</dbReference>
<name>A0A7M3SB20_9FIRM</name>